<dbReference type="GO" id="GO:0030427">
    <property type="term" value="C:site of polarized growth"/>
    <property type="evidence" value="ECO:0007669"/>
    <property type="project" value="TreeGrafter"/>
</dbReference>
<dbReference type="GO" id="GO:0005886">
    <property type="term" value="C:plasma membrane"/>
    <property type="evidence" value="ECO:0007669"/>
    <property type="project" value="InterPro"/>
</dbReference>
<comment type="caution">
    <text evidence="3">The sequence shown here is derived from an EMBL/GenBank/DDBJ whole genome shotgun (WGS) entry which is preliminary data.</text>
</comment>
<name>A0A1M2W1A8_TRAPU</name>
<dbReference type="GO" id="GO:0030010">
    <property type="term" value="P:establishment of cell polarity"/>
    <property type="evidence" value="ECO:0007669"/>
    <property type="project" value="TreeGrafter"/>
</dbReference>
<dbReference type="GO" id="GO:0031505">
    <property type="term" value="P:fungal-type cell wall organization"/>
    <property type="evidence" value="ECO:0007669"/>
    <property type="project" value="TreeGrafter"/>
</dbReference>
<proteinExistence type="predicted"/>
<dbReference type="AlphaFoldDB" id="A0A1M2W1A8"/>
<dbReference type="STRING" id="154538.A0A1M2W1A8"/>
<dbReference type="OMA" id="QIFAWMS"/>
<keyword evidence="2" id="KW-0812">Transmembrane</keyword>
<keyword evidence="2" id="KW-1133">Transmembrane helix</keyword>
<feature type="region of interest" description="Disordered" evidence="1">
    <location>
        <begin position="385"/>
        <end position="407"/>
    </location>
</feature>
<accession>A0A1M2W1A8</accession>
<feature type="region of interest" description="Disordered" evidence="1">
    <location>
        <begin position="1"/>
        <end position="30"/>
    </location>
</feature>
<feature type="region of interest" description="Disordered" evidence="1">
    <location>
        <begin position="274"/>
        <end position="299"/>
    </location>
</feature>
<dbReference type="PANTHER" id="PTHR35778">
    <property type="entry name" value="SIGNALING MUCIN HKR1-RELATED"/>
    <property type="match status" value="1"/>
</dbReference>
<evidence type="ECO:0000256" key="2">
    <source>
        <dbReference type="SAM" id="Phobius"/>
    </source>
</evidence>
<organism evidence="3 4">
    <name type="scientific">Trametes pubescens</name>
    <name type="common">White-rot fungus</name>
    <dbReference type="NCBI Taxonomy" id="154538"/>
    <lineage>
        <taxon>Eukaryota</taxon>
        <taxon>Fungi</taxon>
        <taxon>Dikarya</taxon>
        <taxon>Basidiomycota</taxon>
        <taxon>Agaricomycotina</taxon>
        <taxon>Agaricomycetes</taxon>
        <taxon>Polyporales</taxon>
        <taxon>Polyporaceae</taxon>
        <taxon>Trametes</taxon>
    </lineage>
</organism>
<protein>
    <submittedName>
        <fullName evidence="3">Uncharacterized protein</fullName>
    </submittedName>
</protein>
<feature type="compositionally biased region" description="Polar residues" evidence="1">
    <location>
        <begin position="274"/>
        <end position="285"/>
    </location>
</feature>
<evidence type="ECO:0000256" key="1">
    <source>
        <dbReference type="SAM" id="MobiDB-lite"/>
    </source>
</evidence>
<dbReference type="OrthoDB" id="3366093at2759"/>
<dbReference type="EMBL" id="MNAD01000375">
    <property type="protein sequence ID" value="OJT13649.1"/>
    <property type="molecule type" value="Genomic_DNA"/>
</dbReference>
<evidence type="ECO:0000313" key="3">
    <source>
        <dbReference type="EMBL" id="OJT13649.1"/>
    </source>
</evidence>
<feature type="transmembrane region" description="Helical" evidence="2">
    <location>
        <begin position="306"/>
        <end position="330"/>
    </location>
</feature>
<dbReference type="GO" id="GO:0001402">
    <property type="term" value="P:signal transduction involved in filamentous growth"/>
    <property type="evidence" value="ECO:0007669"/>
    <property type="project" value="TreeGrafter"/>
</dbReference>
<dbReference type="GO" id="GO:0006972">
    <property type="term" value="P:hyperosmotic response"/>
    <property type="evidence" value="ECO:0007669"/>
    <property type="project" value="TreeGrafter"/>
</dbReference>
<feature type="compositionally biased region" description="Low complexity" evidence="1">
    <location>
        <begin position="13"/>
        <end position="30"/>
    </location>
</feature>
<dbReference type="GO" id="GO:0005576">
    <property type="term" value="C:extracellular region"/>
    <property type="evidence" value="ECO:0007669"/>
    <property type="project" value="TreeGrafter"/>
</dbReference>
<dbReference type="GO" id="GO:0009986">
    <property type="term" value="C:cell surface"/>
    <property type="evidence" value="ECO:0007669"/>
    <property type="project" value="TreeGrafter"/>
</dbReference>
<gene>
    <name evidence="3" type="ORF">TRAPUB_9838</name>
</gene>
<dbReference type="Proteomes" id="UP000184267">
    <property type="component" value="Unassembled WGS sequence"/>
</dbReference>
<evidence type="ECO:0000313" key="4">
    <source>
        <dbReference type="Proteomes" id="UP000184267"/>
    </source>
</evidence>
<dbReference type="PANTHER" id="PTHR35778:SF1">
    <property type="entry name" value="SIGNALING MUCIN HKR1-RELATED"/>
    <property type="match status" value="1"/>
</dbReference>
<dbReference type="GO" id="GO:0005034">
    <property type="term" value="F:osmosensor activity"/>
    <property type="evidence" value="ECO:0007669"/>
    <property type="project" value="InterPro"/>
</dbReference>
<reference evidence="3 4" key="1">
    <citation type="submission" date="2016-10" db="EMBL/GenBank/DDBJ databases">
        <title>Genome sequence of the basidiomycete white-rot fungus Trametes pubescens.</title>
        <authorList>
            <person name="Makela M.R."/>
            <person name="Granchi Z."/>
            <person name="Peng M."/>
            <person name="De Vries R.P."/>
            <person name="Grigoriev I."/>
            <person name="Riley R."/>
            <person name="Hilden K."/>
        </authorList>
    </citation>
    <scope>NUCLEOTIDE SEQUENCE [LARGE SCALE GENOMIC DNA]</scope>
    <source>
        <strain evidence="3 4">FBCC735</strain>
    </source>
</reference>
<keyword evidence="4" id="KW-1185">Reference proteome</keyword>
<dbReference type="GO" id="GO:0007232">
    <property type="term" value="P:osmosensory signaling pathway via Sho1 osmosensor"/>
    <property type="evidence" value="ECO:0007669"/>
    <property type="project" value="InterPro"/>
</dbReference>
<keyword evidence="2" id="KW-0472">Membrane</keyword>
<feature type="region of interest" description="Disordered" evidence="1">
    <location>
        <begin position="347"/>
        <end position="366"/>
    </location>
</feature>
<feature type="compositionally biased region" description="Polar residues" evidence="1">
    <location>
        <begin position="1"/>
        <end position="12"/>
    </location>
</feature>
<sequence>MFGTTITSAPVNGTTTASSGITTTTSGFNETTTFSASGNATTTTASNGTVISFPSITSASMNFTSLSTSTIPLTSTPSVNSEFTFVTQSSLFVAPTSSATSSVTVTNPDTPVTTFTFSSASSQAADAKPTQAALPTNLPLQIFPAEGSHPGDPDLSNYSLVSILFDSALNWKFVAQNSTSSSQIFAWMSPIMQNALGLSASQIKTYELKVYAPGDYTGPDDIALLQTMWLGWIPAPSVDLLAQQLKVTSSAFYNGLPSPYKDLAQHVVSSFPVTNAPGTTSTDTNAGGSSGASSSASSSSKTREDAIIGVVSSLGAIALLILAFLVFRAVKQRRELAHRRLSDAPGQAEFIGAPPEEDHEFDRDSVGGQRRRSFYYAADSLRGAEPQAPVQQVPAYSEDPFNPTMRERRPAIGAPILRDNTMNW</sequence>
<dbReference type="InterPro" id="IPR039295">
    <property type="entry name" value="MSB2"/>
</dbReference>